<organism evidence="3 4">
    <name type="scientific">Halobacterium hubeiense</name>
    <dbReference type="NCBI Taxonomy" id="1407499"/>
    <lineage>
        <taxon>Archaea</taxon>
        <taxon>Methanobacteriati</taxon>
        <taxon>Methanobacteriota</taxon>
        <taxon>Stenosarchaea group</taxon>
        <taxon>Halobacteria</taxon>
        <taxon>Halobacteriales</taxon>
        <taxon>Halobacteriaceae</taxon>
        <taxon>Halobacterium</taxon>
    </lineage>
</organism>
<dbReference type="PRINTS" id="PR01438">
    <property type="entry name" value="UNVRSLSTRESS"/>
</dbReference>
<comment type="similarity">
    <text evidence="1">Belongs to the universal stress protein A family.</text>
</comment>
<dbReference type="PANTHER" id="PTHR46268">
    <property type="entry name" value="STRESS RESPONSE PROTEIN NHAX"/>
    <property type="match status" value="1"/>
</dbReference>
<accession>A0A0U5HUK9</accession>
<evidence type="ECO:0000313" key="3">
    <source>
        <dbReference type="EMBL" id="CQH57637.1"/>
    </source>
</evidence>
<keyword evidence="4" id="KW-1185">Reference proteome</keyword>
<dbReference type="STRING" id="1407499.HHUB_2573"/>
<proteinExistence type="inferred from homology"/>
<evidence type="ECO:0000256" key="1">
    <source>
        <dbReference type="ARBA" id="ARBA00008791"/>
    </source>
</evidence>
<reference evidence="4" key="1">
    <citation type="journal article" date="2016" name="Environ. Microbiol.">
        <title>The complete genome of a viable archaeum isolated from 123-million-year-old rock salt.</title>
        <authorList>
            <person name="Jaakkola S.T."/>
            <person name="Pfeiffer F."/>
            <person name="Ravantti J.J."/>
            <person name="Guo Q."/>
            <person name="Liu Y."/>
            <person name="Chen X."/>
            <person name="Ma H."/>
            <person name="Yang C."/>
            <person name="Oksanen H.M."/>
            <person name="Bamford D.H."/>
        </authorList>
    </citation>
    <scope>NUCLEOTIDE SEQUENCE</scope>
    <source>
        <strain evidence="4">JI20-1</strain>
    </source>
</reference>
<evidence type="ECO:0000259" key="2">
    <source>
        <dbReference type="Pfam" id="PF00582"/>
    </source>
</evidence>
<gene>
    <name evidence="3" type="ORF">HHUB_2573</name>
</gene>
<dbReference type="GeneID" id="26659209"/>
<dbReference type="InterPro" id="IPR006016">
    <property type="entry name" value="UspA"/>
</dbReference>
<dbReference type="KEGG" id="hhb:Hhub_2573"/>
<dbReference type="Proteomes" id="UP000066737">
    <property type="component" value="Chromosome I"/>
</dbReference>
<dbReference type="AlphaFoldDB" id="A0A0U5HUK9"/>
<protein>
    <submittedName>
        <fullName evidence="3">UspA domain protein</fullName>
    </submittedName>
</protein>
<evidence type="ECO:0000313" key="4">
    <source>
        <dbReference type="Proteomes" id="UP000066737"/>
    </source>
</evidence>
<dbReference type="RefSeq" id="WP_059057008.1">
    <property type="nucleotide sequence ID" value="NZ_CEML01000001.1"/>
</dbReference>
<dbReference type="EMBL" id="LN831302">
    <property type="protein sequence ID" value="CQH57637.1"/>
    <property type="molecule type" value="Genomic_DNA"/>
</dbReference>
<dbReference type="Gene3D" id="3.40.50.620">
    <property type="entry name" value="HUPs"/>
    <property type="match status" value="1"/>
</dbReference>
<feature type="domain" description="UspA" evidence="2">
    <location>
        <begin position="1"/>
        <end position="137"/>
    </location>
</feature>
<dbReference type="InterPro" id="IPR014729">
    <property type="entry name" value="Rossmann-like_a/b/a_fold"/>
</dbReference>
<dbReference type="OrthoDB" id="105697at2157"/>
<dbReference type="SUPFAM" id="SSF52402">
    <property type="entry name" value="Adenine nucleotide alpha hydrolases-like"/>
    <property type="match status" value="1"/>
</dbReference>
<dbReference type="InterPro" id="IPR006015">
    <property type="entry name" value="Universal_stress_UspA"/>
</dbReference>
<dbReference type="CDD" id="cd00293">
    <property type="entry name" value="USP-like"/>
    <property type="match status" value="1"/>
</dbReference>
<dbReference type="PANTHER" id="PTHR46268:SF6">
    <property type="entry name" value="UNIVERSAL STRESS PROTEIN UP12"/>
    <property type="match status" value="1"/>
</dbReference>
<sequence>MYSTILVPTDGSEGASEAVGVALALAERFDAEVHALFVVDERFVATDYDLVVEEAETEAERALDAAGEQGAAAGVGVEKHLRTGLPHEEILDAADDYGADLVVMGKHGRSGLDRFLSVGSVTERVVRRAEVQVTTVPVSRGGE</sequence>
<name>A0A0U5HUK9_9EURY</name>
<dbReference type="Pfam" id="PF00582">
    <property type="entry name" value="Usp"/>
    <property type="match status" value="1"/>
</dbReference>